<dbReference type="Gene3D" id="2.60.200.40">
    <property type="match status" value="1"/>
</dbReference>
<name>A0A381PJS2_9ZZZZ</name>
<dbReference type="Pfam" id="PF19279">
    <property type="entry name" value="YegS_C"/>
    <property type="match status" value="1"/>
</dbReference>
<accession>A0A381PJS2</accession>
<dbReference type="InterPro" id="IPR045540">
    <property type="entry name" value="YegS/DAGK_C"/>
</dbReference>
<dbReference type="InterPro" id="IPR050187">
    <property type="entry name" value="Lipid_Phosphate_FormReg"/>
</dbReference>
<dbReference type="GO" id="GO:0005524">
    <property type="term" value="F:ATP binding"/>
    <property type="evidence" value="ECO:0007669"/>
    <property type="project" value="UniProtKB-KW"/>
</dbReference>
<keyword evidence="3" id="KW-0418">Kinase</keyword>
<evidence type="ECO:0000256" key="2">
    <source>
        <dbReference type="ARBA" id="ARBA00022741"/>
    </source>
</evidence>
<dbReference type="InterPro" id="IPR001206">
    <property type="entry name" value="Diacylglycerol_kinase_cat_dom"/>
</dbReference>
<dbReference type="GO" id="GO:0008654">
    <property type="term" value="P:phospholipid biosynthetic process"/>
    <property type="evidence" value="ECO:0007669"/>
    <property type="project" value="InterPro"/>
</dbReference>
<evidence type="ECO:0000256" key="3">
    <source>
        <dbReference type="ARBA" id="ARBA00022777"/>
    </source>
</evidence>
<dbReference type="NCBIfam" id="TIGR00147">
    <property type="entry name" value="YegS/Rv2252/BmrU family lipid kinase"/>
    <property type="match status" value="1"/>
</dbReference>
<keyword evidence="4" id="KW-0067">ATP-binding</keyword>
<dbReference type="PROSITE" id="PS50146">
    <property type="entry name" value="DAGK"/>
    <property type="match status" value="1"/>
</dbReference>
<dbReference type="Pfam" id="PF00781">
    <property type="entry name" value="DAGK_cat"/>
    <property type="match status" value="1"/>
</dbReference>
<dbReference type="Gene3D" id="3.40.50.10330">
    <property type="entry name" value="Probable inorganic polyphosphate/atp-NAD kinase, domain 1"/>
    <property type="match status" value="1"/>
</dbReference>
<gene>
    <name evidence="6" type="ORF">METZ01_LOCUS20120</name>
</gene>
<dbReference type="InterPro" id="IPR005218">
    <property type="entry name" value="Diacylglycerol/lipid_kinase"/>
</dbReference>
<keyword evidence="1" id="KW-0808">Transferase</keyword>
<organism evidence="6">
    <name type="scientific">marine metagenome</name>
    <dbReference type="NCBI Taxonomy" id="408172"/>
    <lineage>
        <taxon>unclassified sequences</taxon>
        <taxon>metagenomes</taxon>
        <taxon>ecological metagenomes</taxon>
    </lineage>
</organism>
<dbReference type="PANTHER" id="PTHR12358:SF54">
    <property type="entry name" value="SPHINGOSINE KINASE RELATED PROTEIN"/>
    <property type="match status" value="1"/>
</dbReference>
<evidence type="ECO:0000256" key="4">
    <source>
        <dbReference type="ARBA" id="ARBA00022840"/>
    </source>
</evidence>
<dbReference type="EMBL" id="UINC01001007">
    <property type="protein sequence ID" value="SUZ67266.1"/>
    <property type="molecule type" value="Genomic_DNA"/>
</dbReference>
<protein>
    <recommendedName>
        <fullName evidence="5">DAGKc domain-containing protein</fullName>
    </recommendedName>
</protein>
<dbReference type="PANTHER" id="PTHR12358">
    <property type="entry name" value="SPHINGOSINE KINASE"/>
    <property type="match status" value="1"/>
</dbReference>
<dbReference type="InterPro" id="IPR016064">
    <property type="entry name" value="NAD/diacylglycerol_kinase_sf"/>
</dbReference>
<sequence>MKTTVIVNPRAGNGRTGKIWPQIESALINSIGPFQTKQTSCRGDAIHLTRQVLDEGTGRIVAIGGDGHLNEVLNGFIENDVPVNPEARLSFVMTGTGCDFQRSFDISGKWQATSEKLKDAQVRKIDIGKVTYTAADKSQQIRYFDNIASFGLSGAVDHCIEHSRLRNFFGGTLLFLWATIKTVFTHPNQNISFRIDDGPGEKIRTRLGLLANGRFFGGAMYAAPEAELDDGLLDLLILKEISVAKFLWHLPKIYKGTHLQIPEIFYQKVRKFTAESSEQVILDIDGESPGCLPASFEVLPKILNLQI</sequence>
<dbReference type="InterPro" id="IPR017438">
    <property type="entry name" value="ATP-NAD_kinase_N"/>
</dbReference>
<dbReference type="GO" id="GO:0016301">
    <property type="term" value="F:kinase activity"/>
    <property type="evidence" value="ECO:0007669"/>
    <property type="project" value="UniProtKB-KW"/>
</dbReference>
<keyword evidence="2" id="KW-0547">Nucleotide-binding</keyword>
<evidence type="ECO:0000256" key="1">
    <source>
        <dbReference type="ARBA" id="ARBA00022679"/>
    </source>
</evidence>
<dbReference type="AlphaFoldDB" id="A0A381PJS2"/>
<dbReference type="SUPFAM" id="SSF111331">
    <property type="entry name" value="NAD kinase/diacylglycerol kinase-like"/>
    <property type="match status" value="1"/>
</dbReference>
<feature type="domain" description="DAGKc" evidence="5">
    <location>
        <begin position="1"/>
        <end position="133"/>
    </location>
</feature>
<evidence type="ECO:0000259" key="5">
    <source>
        <dbReference type="PROSITE" id="PS50146"/>
    </source>
</evidence>
<proteinExistence type="predicted"/>
<reference evidence="6" key="1">
    <citation type="submission" date="2018-05" db="EMBL/GenBank/DDBJ databases">
        <authorList>
            <person name="Lanie J.A."/>
            <person name="Ng W.-L."/>
            <person name="Kazmierczak K.M."/>
            <person name="Andrzejewski T.M."/>
            <person name="Davidsen T.M."/>
            <person name="Wayne K.J."/>
            <person name="Tettelin H."/>
            <person name="Glass J.I."/>
            <person name="Rusch D."/>
            <person name="Podicherti R."/>
            <person name="Tsui H.-C.T."/>
            <person name="Winkler M.E."/>
        </authorList>
    </citation>
    <scope>NUCLEOTIDE SEQUENCE</scope>
</reference>
<evidence type="ECO:0000313" key="6">
    <source>
        <dbReference type="EMBL" id="SUZ67266.1"/>
    </source>
</evidence>